<organism evidence="13 14">
    <name type="scientific">Legionella cardiaca</name>
    <dbReference type="NCBI Taxonomy" id="1071983"/>
    <lineage>
        <taxon>Bacteria</taxon>
        <taxon>Pseudomonadati</taxon>
        <taxon>Pseudomonadota</taxon>
        <taxon>Gammaproteobacteria</taxon>
        <taxon>Legionellales</taxon>
        <taxon>Legionellaceae</taxon>
        <taxon>Legionella</taxon>
    </lineage>
</organism>
<evidence type="ECO:0000256" key="10">
    <source>
        <dbReference type="SAM" id="Phobius"/>
    </source>
</evidence>
<evidence type="ECO:0000256" key="4">
    <source>
        <dbReference type="ARBA" id="ARBA00022692"/>
    </source>
</evidence>
<dbReference type="Pfam" id="PF01545">
    <property type="entry name" value="Cation_efflux"/>
    <property type="match status" value="1"/>
</dbReference>
<keyword evidence="3" id="KW-0813">Transport</keyword>
<dbReference type="EMBL" id="CP119078">
    <property type="protein sequence ID" value="WED42509.1"/>
    <property type="molecule type" value="Genomic_DNA"/>
</dbReference>
<feature type="domain" description="Cation efflux protein cytoplasmic" evidence="12">
    <location>
        <begin position="234"/>
        <end position="302"/>
    </location>
</feature>
<evidence type="ECO:0000256" key="7">
    <source>
        <dbReference type="ARBA" id="ARBA00023065"/>
    </source>
</evidence>
<proteinExistence type="inferred from homology"/>
<keyword evidence="5" id="KW-0862">Zinc</keyword>
<evidence type="ECO:0000256" key="9">
    <source>
        <dbReference type="SAM" id="MobiDB-lite"/>
    </source>
</evidence>
<dbReference type="SUPFAM" id="SSF161111">
    <property type="entry name" value="Cation efflux protein transmembrane domain-like"/>
    <property type="match status" value="1"/>
</dbReference>
<dbReference type="InterPro" id="IPR036837">
    <property type="entry name" value="Cation_efflux_CTD_sf"/>
</dbReference>
<keyword evidence="6 10" id="KW-1133">Transmembrane helix</keyword>
<dbReference type="InterPro" id="IPR027470">
    <property type="entry name" value="Cation_efflux_CTD"/>
</dbReference>
<comment type="similarity">
    <text evidence="2">Belongs to the cation diffusion facilitator (CDF) transporter (TC 2.A.4) family. SLC30A subfamily.</text>
</comment>
<keyword evidence="4 10" id="KW-0812">Transmembrane</keyword>
<dbReference type="PANTHER" id="PTHR11562">
    <property type="entry name" value="CATION EFFLUX PROTEIN/ ZINC TRANSPORTER"/>
    <property type="match status" value="1"/>
</dbReference>
<name>A0ABY8APZ6_9GAMM</name>
<feature type="transmembrane region" description="Helical" evidence="10">
    <location>
        <begin position="101"/>
        <end position="120"/>
    </location>
</feature>
<dbReference type="Gene3D" id="1.20.1510.10">
    <property type="entry name" value="Cation efflux protein transmembrane domain"/>
    <property type="match status" value="1"/>
</dbReference>
<comment type="subcellular location">
    <subcellularLocation>
        <location evidence="1">Membrane</location>
        <topology evidence="1">Multi-pass membrane protein</topology>
    </subcellularLocation>
</comment>
<feature type="transmembrane region" description="Helical" evidence="10">
    <location>
        <begin position="32"/>
        <end position="54"/>
    </location>
</feature>
<dbReference type="Pfam" id="PF16916">
    <property type="entry name" value="ZT_dimer"/>
    <property type="match status" value="1"/>
</dbReference>
<dbReference type="SUPFAM" id="SSF160240">
    <property type="entry name" value="Cation efflux protein cytoplasmic domain-like"/>
    <property type="match status" value="1"/>
</dbReference>
<protein>
    <submittedName>
        <fullName evidence="13">Cation diffusion facilitator family transporter</fullName>
    </submittedName>
</protein>
<feature type="compositionally biased region" description="Basic and acidic residues" evidence="9">
    <location>
        <begin position="1"/>
        <end position="19"/>
    </location>
</feature>
<feature type="transmembrane region" description="Helical" evidence="10">
    <location>
        <begin position="132"/>
        <end position="156"/>
    </location>
</feature>
<gene>
    <name evidence="13" type="ORF">PXX05_11365</name>
</gene>
<feature type="transmembrane region" description="Helical" evidence="10">
    <location>
        <begin position="168"/>
        <end position="196"/>
    </location>
</feature>
<dbReference type="InterPro" id="IPR058533">
    <property type="entry name" value="Cation_efflux_TM"/>
</dbReference>
<dbReference type="InterPro" id="IPR027469">
    <property type="entry name" value="Cation_efflux_TMD_sf"/>
</dbReference>
<dbReference type="RefSeq" id="WP_275088331.1">
    <property type="nucleotide sequence ID" value="NZ_CP119078.1"/>
</dbReference>
<dbReference type="NCBIfam" id="TIGR01297">
    <property type="entry name" value="CDF"/>
    <property type="match status" value="1"/>
</dbReference>
<reference evidence="13 14" key="1">
    <citation type="submission" date="2023-02" db="EMBL/GenBank/DDBJ databases">
        <title>Genome Sequence of L. cardiaca H63T.</title>
        <authorList>
            <person name="Lopez A.E."/>
            <person name="Cianciotto N.P."/>
        </authorList>
    </citation>
    <scope>NUCLEOTIDE SEQUENCE [LARGE SCALE GENOMIC DNA]</scope>
    <source>
        <strain evidence="13 14">H63</strain>
    </source>
</reference>
<feature type="region of interest" description="Disordered" evidence="9">
    <location>
        <begin position="1"/>
        <end position="22"/>
    </location>
</feature>
<evidence type="ECO:0000313" key="14">
    <source>
        <dbReference type="Proteomes" id="UP001222087"/>
    </source>
</evidence>
<evidence type="ECO:0000256" key="3">
    <source>
        <dbReference type="ARBA" id="ARBA00022448"/>
    </source>
</evidence>
<evidence type="ECO:0000256" key="5">
    <source>
        <dbReference type="ARBA" id="ARBA00022906"/>
    </source>
</evidence>
<evidence type="ECO:0000259" key="11">
    <source>
        <dbReference type="Pfam" id="PF01545"/>
    </source>
</evidence>
<keyword evidence="7" id="KW-0406">Ion transport</keyword>
<feature type="transmembrane region" description="Helical" evidence="10">
    <location>
        <begin position="202"/>
        <end position="224"/>
    </location>
</feature>
<keyword evidence="8 10" id="KW-0472">Membrane</keyword>
<sequence length="316" mass="34967">MIFHQHENDEHHHSHDHEHSHGHHHEVTQFNAAFLIAIIANGLFVICQIIFAYIANSTSLLADAMHNLGDVLSLILAWIANGLLKRIPTNHTTYGMKKTSILAALANGILLVFTCGIIATEAMYKLFAPSDVHAISVIIVASIGIVVNGATAALFLRGADDLNIRGAFLHLLYDALISVGVVVSATLLYFTGWLWIDPIVGLLIAFLIIKGTWSLFVDSFNLIIDAVPRGISWVDVRDSLQAEPGVKEVHDLHIWALSTKENALSVHLFMPDMPLSDEARQALVKMLQEKHKIHHATIQVERNLRFCEDACKPILN</sequence>
<evidence type="ECO:0000256" key="2">
    <source>
        <dbReference type="ARBA" id="ARBA00008873"/>
    </source>
</evidence>
<dbReference type="PANTHER" id="PTHR11562:SF17">
    <property type="entry name" value="RE54080P-RELATED"/>
    <property type="match status" value="1"/>
</dbReference>
<accession>A0ABY8APZ6</accession>
<keyword evidence="14" id="KW-1185">Reference proteome</keyword>
<feature type="transmembrane region" description="Helical" evidence="10">
    <location>
        <begin position="60"/>
        <end position="80"/>
    </location>
</feature>
<dbReference type="Proteomes" id="UP001222087">
    <property type="component" value="Chromosome"/>
</dbReference>
<feature type="domain" description="Cation efflux protein transmembrane" evidence="11">
    <location>
        <begin position="35"/>
        <end position="222"/>
    </location>
</feature>
<dbReference type="InterPro" id="IPR002524">
    <property type="entry name" value="Cation_efflux"/>
</dbReference>
<evidence type="ECO:0000256" key="8">
    <source>
        <dbReference type="ARBA" id="ARBA00023136"/>
    </source>
</evidence>
<keyword evidence="5" id="KW-0864">Zinc transport</keyword>
<evidence type="ECO:0000313" key="13">
    <source>
        <dbReference type="EMBL" id="WED42509.1"/>
    </source>
</evidence>
<evidence type="ECO:0000256" key="1">
    <source>
        <dbReference type="ARBA" id="ARBA00004141"/>
    </source>
</evidence>
<dbReference type="InterPro" id="IPR050681">
    <property type="entry name" value="CDF/SLC30A"/>
</dbReference>
<evidence type="ECO:0000256" key="6">
    <source>
        <dbReference type="ARBA" id="ARBA00022989"/>
    </source>
</evidence>
<evidence type="ECO:0000259" key="12">
    <source>
        <dbReference type="Pfam" id="PF16916"/>
    </source>
</evidence>